<accession>A0A919J5X4</accession>
<comment type="caution">
    <text evidence="1">The sequence shown here is derived from an EMBL/GenBank/DDBJ whole genome shotgun (WGS) entry which is preliminary data.</text>
</comment>
<dbReference type="RefSeq" id="WP_203820348.1">
    <property type="nucleotide sequence ID" value="NZ_BAAABP010000001.1"/>
</dbReference>
<organism evidence="1 2">
    <name type="scientific">Paractinoplanes ferrugineus</name>
    <dbReference type="NCBI Taxonomy" id="113564"/>
    <lineage>
        <taxon>Bacteria</taxon>
        <taxon>Bacillati</taxon>
        <taxon>Actinomycetota</taxon>
        <taxon>Actinomycetes</taxon>
        <taxon>Micromonosporales</taxon>
        <taxon>Micromonosporaceae</taxon>
        <taxon>Paractinoplanes</taxon>
    </lineage>
</organism>
<sequence>MDRLDEVLSACVPLLDRVDDLLETAGAPEGHEVWRELRRVRLLPGDAARAVAGLRPAAFDDAVDELRAEARTCAEAAIDLPAAGDWTGDAADAYETARRRVADRLSGDDESLDERLEATADLAQALTDWMTKSRSDLAGTLAEMLSSGEALTLAAGLGSPPTVAETGAAATVAAQVLRTIADNYADADELLQGSIDLGTPVPM</sequence>
<keyword evidence="2" id="KW-1185">Reference proteome</keyword>
<reference evidence="1" key="1">
    <citation type="submission" date="2021-01" db="EMBL/GenBank/DDBJ databases">
        <title>Whole genome shotgun sequence of Actinoplanes ferrugineus NBRC 15555.</title>
        <authorList>
            <person name="Komaki H."/>
            <person name="Tamura T."/>
        </authorList>
    </citation>
    <scope>NUCLEOTIDE SEQUENCE</scope>
    <source>
        <strain evidence="1">NBRC 15555</strain>
    </source>
</reference>
<dbReference type="AlphaFoldDB" id="A0A919J5X4"/>
<gene>
    <name evidence="1" type="ORF">Afe05nite_57570</name>
</gene>
<evidence type="ECO:0000313" key="2">
    <source>
        <dbReference type="Proteomes" id="UP000598174"/>
    </source>
</evidence>
<proteinExistence type="predicted"/>
<name>A0A919J5X4_9ACTN</name>
<dbReference type="EMBL" id="BOMM01000051">
    <property type="protein sequence ID" value="GIE13917.1"/>
    <property type="molecule type" value="Genomic_DNA"/>
</dbReference>
<dbReference type="Proteomes" id="UP000598174">
    <property type="component" value="Unassembled WGS sequence"/>
</dbReference>
<protein>
    <submittedName>
        <fullName evidence="1">Uncharacterized protein</fullName>
    </submittedName>
</protein>
<evidence type="ECO:0000313" key="1">
    <source>
        <dbReference type="EMBL" id="GIE13917.1"/>
    </source>
</evidence>